<feature type="domain" description="DUF7907" evidence="1">
    <location>
        <begin position="31"/>
        <end position="194"/>
    </location>
</feature>
<gene>
    <name evidence="2" type="ORF">PoMZ_05903</name>
</gene>
<dbReference type="Pfam" id="PF25484">
    <property type="entry name" value="DUF7907"/>
    <property type="match status" value="1"/>
</dbReference>
<sequence>MLTKSILLATLAALAAANPIARRSGPETSRSRGWKLIANVTESPITGFGAEINHFQVTGIHIGPPYNRAVLYEQYEGGGSRIFYTNGSTEQGGTSQVLTDSNGFSPHFHMQRPDEFDLPANDKSHATFLQPGPDAGDDVKLEDKRLVSRFGAGKFVACKHWVQYYQSLWNVVDYVYEGEETPEGCVDINLLAQCDELKPIEENTEWNWFSHAHVVEEECYVDVAGADWSL</sequence>
<proteinExistence type="predicted"/>
<dbReference type="InterPro" id="IPR057229">
    <property type="entry name" value="DUF7907"/>
</dbReference>
<dbReference type="Proteomes" id="UP000294847">
    <property type="component" value="Chromosome 6"/>
</dbReference>
<dbReference type="VEuPathDB" id="FungiDB:M_BR32_EuGene_00141771"/>
<accession>A0A4P7NPP8</accession>
<dbReference type="AlphaFoldDB" id="A0A4P7NPP8"/>
<reference evidence="2 3" key="1">
    <citation type="journal article" date="2019" name="Mol. Biol. Evol.">
        <title>Blast fungal genomes show frequent chromosomal changes, gene gains and losses, and effector gene turnover.</title>
        <authorList>
            <person name="Gomez Luciano L.B."/>
            <person name="Jason Tsai I."/>
            <person name="Chuma I."/>
            <person name="Tosa Y."/>
            <person name="Chen Y.H."/>
            <person name="Li J.Y."/>
            <person name="Li M.Y."/>
            <person name="Jade Lu M.Y."/>
            <person name="Nakayashiki H."/>
            <person name="Li W.H."/>
        </authorList>
    </citation>
    <scope>NUCLEOTIDE SEQUENCE [LARGE SCALE GENOMIC DNA]</scope>
    <source>
        <strain evidence="2">MZ5-1-6</strain>
    </source>
</reference>
<evidence type="ECO:0000259" key="1">
    <source>
        <dbReference type="Pfam" id="PF25484"/>
    </source>
</evidence>
<organism evidence="2 3">
    <name type="scientific">Pyricularia oryzae</name>
    <name type="common">Rice blast fungus</name>
    <name type="synonym">Magnaporthe oryzae</name>
    <dbReference type="NCBI Taxonomy" id="318829"/>
    <lineage>
        <taxon>Eukaryota</taxon>
        <taxon>Fungi</taxon>
        <taxon>Dikarya</taxon>
        <taxon>Ascomycota</taxon>
        <taxon>Pezizomycotina</taxon>
        <taxon>Sordariomycetes</taxon>
        <taxon>Sordariomycetidae</taxon>
        <taxon>Magnaporthales</taxon>
        <taxon>Pyriculariaceae</taxon>
        <taxon>Pyricularia</taxon>
    </lineage>
</organism>
<name>A0A4P7NPP8_PYROR</name>
<evidence type="ECO:0000313" key="2">
    <source>
        <dbReference type="EMBL" id="QBZ64209.1"/>
    </source>
</evidence>
<evidence type="ECO:0000313" key="3">
    <source>
        <dbReference type="Proteomes" id="UP000294847"/>
    </source>
</evidence>
<dbReference type="EMBL" id="CP034209">
    <property type="protein sequence ID" value="QBZ64209.1"/>
    <property type="molecule type" value="Genomic_DNA"/>
</dbReference>
<protein>
    <recommendedName>
        <fullName evidence="1">DUF7907 domain-containing protein</fullName>
    </recommendedName>
</protein>